<dbReference type="Proteomes" id="UP000035050">
    <property type="component" value="Chromosome"/>
</dbReference>
<gene>
    <name evidence="2" type="ORF">MB84_18755</name>
</gene>
<accession>A0A0E3U880</accession>
<dbReference type="KEGG" id="pox:MB84_18755"/>
<protein>
    <submittedName>
        <fullName evidence="2">Uncharacterized protein</fullName>
    </submittedName>
</protein>
<dbReference type="AlphaFoldDB" id="A0A0E3U880"/>
<dbReference type="EMBL" id="CP011253">
    <property type="protein sequence ID" value="AKC71073.1"/>
    <property type="molecule type" value="Genomic_DNA"/>
</dbReference>
<evidence type="ECO:0000313" key="3">
    <source>
        <dbReference type="Proteomes" id="UP000035050"/>
    </source>
</evidence>
<sequence>MSATSSVDESSQAGPVAMAIPDVVARLDWHARVVYGLISRPPSHWGPLSSELAFRLLDRRDSRQDFGDQRGLHRLAGLMAEEGFAVREGTLPEIAYEDGRFGCGFGQAMRWTSGGLPCDGLWHAVLASVIAPEVTDIEPSMVSKLPELLGRLLTQDAEFGIRAWQSVFADDPLATTPQASASLGDVARKCGTLMVGAAGLAVGLSYAVARGALHSSVADAGADGRSPSTDSTDLTEFTGAGSLGTCLPLTGAIACGALELATIARLYAAKPTETEATALPHAQYLSAYALLLPSLTADELRLLMSTLGPDFAELDVFEVAATVQFRLRERPTPMTPSGVISRIKWQKLLRKTRQRVQRQFHLEAPGWVQALEAALQFAQGKNWLTPYGNIVLDAHNQLCLDEWNAECEAFDAEALANAPRQLPSASGKREPVTSRYRPVGDRTTSASSSLHEIVPTVLAAIVASQPVMPSSNAPGGGLDGLS</sequence>
<proteinExistence type="predicted"/>
<name>A0A0E3U880_9BURK</name>
<reference evidence="2" key="1">
    <citation type="submission" date="2016-06" db="EMBL/GenBank/DDBJ databases">
        <title>Pandoraea oxalativorans DSM 23570 Genome Sequencing.</title>
        <authorList>
            <person name="Ee R."/>
            <person name="Lim Y.-L."/>
            <person name="Yong D."/>
            <person name="Yin W.-F."/>
            <person name="Chan K.-G."/>
        </authorList>
    </citation>
    <scope>NUCLEOTIDE SEQUENCE</scope>
    <source>
        <strain evidence="2">DSM 23570</strain>
    </source>
</reference>
<organism evidence="2 3">
    <name type="scientific">Pandoraea oxalativorans</name>
    <dbReference type="NCBI Taxonomy" id="573737"/>
    <lineage>
        <taxon>Bacteria</taxon>
        <taxon>Pseudomonadati</taxon>
        <taxon>Pseudomonadota</taxon>
        <taxon>Betaproteobacteria</taxon>
        <taxon>Burkholderiales</taxon>
        <taxon>Burkholderiaceae</taxon>
        <taxon>Pandoraea</taxon>
    </lineage>
</organism>
<evidence type="ECO:0000313" key="2">
    <source>
        <dbReference type="EMBL" id="AKC71073.1"/>
    </source>
</evidence>
<feature type="region of interest" description="Disordered" evidence="1">
    <location>
        <begin position="419"/>
        <end position="448"/>
    </location>
</feature>
<dbReference type="HOGENOM" id="CLU_566010_0_0_4"/>
<evidence type="ECO:0000256" key="1">
    <source>
        <dbReference type="SAM" id="MobiDB-lite"/>
    </source>
</evidence>
<dbReference type="PATRIC" id="fig|573737.6.peg.4717"/>
<keyword evidence="3" id="KW-1185">Reference proteome</keyword>